<keyword evidence="4" id="KW-1185">Reference proteome</keyword>
<dbReference type="InterPro" id="IPR000242">
    <property type="entry name" value="PTP_cat"/>
</dbReference>
<dbReference type="InterPro" id="IPR003595">
    <property type="entry name" value="Tyr_Pase_cat"/>
</dbReference>
<protein>
    <submittedName>
        <fullName evidence="5">LOW QUALITY PROTEIN: tyrosine-protein phosphatase 99A-like</fullName>
    </submittedName>
</protein>
<dbReference type="CDD" id="cd14549">
    <property type="entry name" value="R5-PTPc-1"/>
    <property type="match status" value="1"/>
</dbReference>
<feature type="domain" description="Tyrosine-protein phosphatase" evidence="2">
    <location>
        <begin position="1"/>
        <end position="244"/>
    </location>
</feature>
<dbReference type="PROSITE" id="PS50055">
    <property type="entry name" value="TYR_PHOSPHATASE_PTP"/>
    <property type="match status" value="2"/>
</dbReference>
<feature type="domain" description="Tyrosine-protein phosphatase" evidence="2">
    <location>
        <begin position="276"/>
        <end position="499"/>
    </location>
</feature>
<feature type="compositionally biased region" description="Polar residues" evidence="1">
    <location>
        <begin position="542"/>
        <end position="560"/>
    </location>
</feature>
<dbReference type="Gene3D" id="3.90.190.10">
    <property type="entry name" value="Protein tyrosine phosphatase superfamily"/>
    <property type="match status" value="3"/>
</dbReference>
<dbReference type="GeneID" id="106817599"/>
<evidence type="ECO:0000259" key="2">
    <source>
        <dbReference type="PROSITE" id="PS50055"/>
    </source>
</evidence>
<name>A0ABM1EZZ4_PRICU</name>
<dbReference type="SUPFAM" id="SSF52799">
    <property type="entry name" value="(Phosphotyrosine protein) phosphatases II"/>
    <property type="match status" value="2"/>
</dbReference>
<feature type="domain" description="Tyrosine specific protein phosphatases" evidence="3">
    <location>
        <begin position="158"/>
        <end position="235"/>
    </location>
</feature>
<reference evidence="5" key="1">
    <citation type="submission" date="2025-08" db="UniProtKB">
        <authorList>
            <consortium name="RefSeq"/>
        </authorList>
    </citation>
    <scope>IDENTIFICATION</scope>
</reference>
<dbReference type="Proteomes" id="UP000695022">
    <property type="component" value="Unplaced"/>
</dbReference>
<dbReference type="InterPro" id="IPR000387">
    <property type="entry name" value="Tyr_Pase_dom"/>
</dbReference>
<dbReference type="Pfam" id="PF00102">
    <property type="entry name" value="Y_phosphatase"/>
    <property type="match status" value="3"/>
</dbReference>
<dbReference type="PRINTS" id="PR00700">
    <property type="entry name" value="PRTYPHPHTASE"/>
</dbReference>
<evidence type="ECO:0000313" key="4">
    <source>
        <dbReference type="Proteomes" id="UP000695022"/>
    </source>
</evidence>
<dbReference type="PANTHER" id="PTHR19134">
    <property type="entry name" value="RECEPTOR-TYPE TYROSINE-PROTEIN PHOSPHATASE"/>
    <property type="match status" value="1"/>
</dbReference>
<evidence type="ECO:0000259" key="3">
    <source>
        <dbReference type="PROSITE" id="PS50056"/>
    </source>
</evidence>
<feature type="compositionally biased region" description="Low complexity" evidence="1">
    <location>
        <begin position="521"/>
        <end position="531"/>
    </location>
</feature>
<dbReference type="SMART" id="SM00194">
    <property type="entry name" value="PTPc"/>
    <property type="match status" value="2"/>
</dbReference>
<dbReference type="InterPro" id="IPR029021">
    <property type="entry name" value="Prot-tyrosine_phosphatase-like"/>
</dbReference>
<accession>A0ABM1EZZ4</accession>
<dbReference type="PROSITE" id="PS50056">
    <property type="entry name" value="TYR_PHOSPHATASE_2"/>
    <property type="match status" value="1"/>
</dbReference>
<dbReference type="RefSeq" id="XP_014677765.1">
    <property type="nucleotide sequence ID" value="XM_014822279.1"/>
</dbReference>
<dbReference type="PANTHER" id="PTHR19134:SF540">
    <property type="entry name" value="TYROSINE-PROTEIN PHOSPHATASE 99A"/>
    <property type="match status" value="1"/>
</dbReference>
<proteinExistence type="predicted"/>
<sequence length="560" mass="64680">EYDTIQQYCPPDVTFYSSLEADNKHKNRYVNIVACEYDTIRYDTIGFHKPKAYIAAQGPLVSTFADFWQMIWEQRTYVIVMITNLLERGRRKCDMYWPKEGSETYGMLQVKLLSEMAMASYTVRMFTLKNLKVKKKHSSERVIYQYHFTDWPDHGVPEYTLPALTYVRKSAAINPDSAGPIVVHCSAGVGRTGTYCVLDSMMRQIKHKNTVNVFAFLKHIRQQRNYLVQTEEQYIFTHDALLEYIQCGETEVRSSYMTAYLHSIMQADEKTGETILGQQYQLAVSFKPKPYQIHSAEKEVNRLKNRHMDIIPVESRRVTITPKPGEEGSDYINASFFQGFSRLQDYIITQHPLVDTTVQDFWQMIWDHNSQTVILLTELSPAVEDNKDADNMDDYELMTRLLHCANWPHPCSPISQAFALVRLVQERHKNQQGGPVTVIDKFGGWEASVLCRLSTLCGQMDYDDNVDVYQVAKLLHLRRPGVWSNQDDYAYLYRAMESICDSSSVQPPAPHPVANGHQHHGNNQQQQQHSSSNHHQHHTYHPMTTITVSPNSTPRYDTIV</sequence>
<dbReference type="SMART" id="SM00404">
    <property type="entry name" value="PTPc_motif"/>
    <property type="match status" value="2"/>
</dbReference>
<evidence type="ECO:0000313" key="5">
    <source>
        <dbReference type="RefSeq" id="XP_014677765.1"/>
    </source>
</evidence>
<feature type="non-terminal residue" evidence="5">
    <location>
        <position position="1"/>
    </location>
</feature>
<dbReference type="InterPro" id="IPR050348">
    <property type="entry name" value="Protein-Tyr_Phosphatase"/>
</dbReference>
<dbReference type="InterPro" id="IPR016130">
    <property type="entry name" value="Tyr_Pase_AS"/>
</dbReference>
<dbReference type="PROSITE" id="PS00383">
    <property type="entry name" value="TYR_PHOSPHATASE_1"/>
    <property type="match status" value="1"/>
</dbReference>
<feature type="region of interest" description="Disordered" evidence="1">
    <location>
        <begin position="503"/>
        <end position="560"/>
    </location>
</feature>
<organism evidence="4 5">
    <name type="scientific">Priapulus caudatus</name>
    <name type="common">Priapulid worm</name>
    <dbReference type="NCBI Taxonomy" id="37621"/>
    <lineage>
        <taxon>Eukaryota</taxon>
        <taxon>Metazoa</taxon>
        <taxon>Ecdysozoa</taxon>
        <taxon>Scalidophora</taxon>
        <taxon>Priapulida</taxon>
        <taxon>Priapulimorpha</taxon>
        <taxon>Priapulimorphida</taxon>
        <taxon>Priapulidae</taxon>
        <taxon>Priapulus</taxon>
    </lineage>
</organism>
<evidence type="ECO:0000256" key="1">
    <source>
        <dbReference type="SAM" id="MobiDB-lite"/>
    </source>
</evidence>
<gene>
    <name evidence="5" type="primary">LOC106817599</name>
</gene>